<dbReference type="InterPro" id="IPR000953">
    <property type="entry name" value="Chromo/chromo_shadow_dom"/>
</dbReference>
<dbReference type="Pfam" id="PF08398">
    <property type="entry name" value="Phospholip_A2_4"/>
    <property type="match status" value="1"/>
</dbReference>
<dbReference type="SUPFAM" id="SSF54160">
    <property type="entry name" value="Chromo domain-like"/>
    <property type="match status" value="1"/>
</dbReference>
<dbReference type="InterPro" id="IPR023780">
    <property type="entry name" value="Chromo_domain"/>
</dbReference>
<keyword evidence="5" id="KW-1185">Reference proteome</keyword>
<sequence length="442" mass="50358">MRCNEDNFRERRSKKKGGTLFEDVGRTSTSLGEMALKGLANMAQQGLANAVKSDYAKSKFKKKANKYLDQALDSFVNDMSKKISGGTLNAYDVNQIVPMSMYAPSGVNDPTNPLYEGGSFDIHKAIGKLPKPKSGWTLPGHKYTGPYNDLDSQLRYDSKTGKILEIYEQPMGPSDAIAMQHDVDYSVCANKPNPKACKNAADRKMVKALDAIPYDQRQWGHWIARNVINTKQKVGLVDLEVHLKGRRKFKSGSKVYFVERLISRRRLKNEDFEYLVKWKDWPLWTSTWEPSAHLNEHLIRAYSNPTVTVERLQSASVAFLEGILSILKSNAVKVLYSTEIRMDHDIVRYVFKGKGKRAEDGVSILYEKNDFTRFELPPYWYYYFNQLGQGIAVDFPVKLKTVLNNSKKRYVLSSGQVKIAPNFPVEKVMIYVNRKACDCKNI</sequence>
<comment type="caution">
    <text evidence="4">The sequence shown here is derived from an EMBL/GenBank/DDBJ whole genome shotgun (WGS) entry which is preliminary data.</text>
</comment>
<gene>
    <name evidence="4" type="ORF">AWC38_SpisGene24085</name>
</gene>
<dbReference type="GO" id="GO:0005198">
    <property type="term" value="F:structural molecule activity"/>
    <property type="evidence" value="ECO:0007669"/>
    <property type="project" value="InterPro"/>
</dbReference>
<evidence type="ECO:0000256" key="2">
    <source>
        <dbReference type="ARBA" id="ARBA00023242"/>
    </source>
</evidence>
<dbReference type="InterPro" id="IPR013607">
    <property type="entry name" value="Phospholipase_A2-like"/>
</dbReference>
<dbReference type="GO" id="GO:0005634">
    <property type="term" value="C:nucleus"/>
    <property type="evidence" value="ECO:0007669"/>
    <property type="project" value="UniProtKB-SubCell"/>
</dbReference>
<dbReference type="InterPro" id="IPR023779">
    <property type="entry name" value="Chromodomain_CS"/>
</dbReference>
<dbReference type="PROSITE" id="PS50013">
    <property type="entry name" value="CHROMO_2"/>
    <property type="match status" value="1"/>
</dbReference>
<accession>A0A2B4R713</accession>
<reference evidence="5" key="1">
    <citation type="journal article" date="2017" name="bioRxiv">
        <title>Comparative analysis of the genomes of Stylophora pistillata and Acropora digitifera provides evidence for extensive differences between species of corals.</title>
        <authorList>
            <person name="Voolstra C.R."/>
            <person name="Li Y."/>
            <person name="Liew Y.J."/>
            <person name="Baumgarten S."/>
            <person name="Zoccola D."/>
            <person name="Flot J.-F."/>
            <person name="Tambutte S."/>
            <person name="Allemand D."/>
            <person name="Aranda M."/>
        </authorList>
    </citation>
    <scope>NUCLEOTIDE SEQUENCE [LARGE SCALE GENOMIC DNA]</scope>
</reference>
<dbReference type="SMART" id="SM00298">
    <property type="entry name" value="CHROMO"/>
    <property type="match status" value="1"/>
</dbReference>
<name>A0A2B4R713_STYPI</name>
<proteinExistence type="predicted"/>
<dbReference type="PROSITE" id="PS00598">
    <property type="entry name" value="CHROMO_1"/>
    <property type="match status" value="1"/>
</dbReference>
<dbReference type="EMBL" id="LSMT01001651">
    <property type="protein sequence ID" value="PFX12022.1"/>
    <property type="molecule type" value="Genomic_DNA"/>
</dbReference>
<comment type="subcellular location">
    <subcellularLocation>
        <location evidence="1">Nucleus</location>
    </subcellularLocation>
</comment>
<dbReference type="OrthoDB" id="5946144at2759"/>
<evidence type="ECO:0000313" key="4">
    <source>
        <dbReference type="EMBL" id="PFX12022.1"/>
    </source>
</evidence>
<organism evidence="4 5">
    <name type="scientific">Stylophora pistillata</name>
    <name type="common">Smooth cauliflower coral</name>
    <dbReference type="NCBI Taxonomy" id="50429"/>
    <lineage>
        <taxon>Eukaryota</taxon>
        <taxon>Metazoa</taxon>
        <taxon>Cnidaria</taxon>
        <taxon>Anthozoa</taxon>
        <taxon>Hexacorallia</taxon>
        <taxon>Scleractinia</taxon>
        <taxon>Astrocoeniina</taxon>
        <taxon>Pocilloporidae</taxon>
        <taxon>Stylophora</taxon>
    </lineage>
</organism>
<keyword evidence="2" id="KW-0539">Nucleus</keyword>
<feature type="domain" description="Chromo" evidence="3">
    <location>
        <begin position="256"/>
        <end position="294"/>
    </location>
</feature>
<dbReference type="Gene3D" id="2.40.50.40">
    <property type="match status" value="1"/>
</dbReference>
<dbReference type="AlphaFoldDB" id="A0A2B4R713"/>
<evidence type="ECO:0000256" key="1">
    <source>
        <dbReference type="ARBA" id="ARBA00004123"/>
    </source>
</evidence>
<evidence type="ECO:0000313" key="5">
    <source>
        <dbReference type="Proteomes" id="UP000225706"/>
    </source>
</evidence>
<dbReference type="Proteomes" id="UP000225706">
    <property type="component" value="Unassembled WGS sequence"/>
</dbReference>
<protein>
    <recommendedName>
        <fullName evidence="3">Chromo domain-containing protein</fullName>
    </recommendedName>
</protein>
<dbReference type="InterPro" id="IPR016197">
    <property type="entry name" value="Chromo-like_dom_sf"/>
</dbReference>
<evidence type="ECO:0000259" key="3">
    <source>
        <dbReference type="PROSITE" id="PS50013"/>
    </source>
</evidence>
<dbReference type="Pfam" id="PF00385">
    <property type="entry name" value="Chromo"/>
    <property type="match status" value="1"/>
</dbReference>